<comment type="caution">
    <text evidence="14">The sequence shown here is derived from an EMBL/GenBank/DDBJ whole genome shotgun (WGS) entry which is preliminary data.</text>
</comment>
<keyword evidence="6 13" id="KW-0441">Lipid A biosynthesis</keyword>
<dbReference type="GO" id="GO:0005886">
    <property type="term" value="C:plasma membrane"/>
    <property type="evidence" value="ECO:0007669"/>
    <property type="project" value="TreeGrafter"/>
</dbReference>
<evidence type="ECO:0000256" key="3">
    <source>
        <dbReference type="ARBA" id="ARBA00012071"/>
    </source>
</evidence>
<organism evidence="14 15">
    <name type="scientific">Shewanella salipaludis</name>
    <dbReference type="NCBI Taxonomy" id="2723052"/>
    <lineage>
        <taxon>Bacteria</taxon>
        <taxon>Pseudomonadati</taxon>
        <taxon>Pseudomonadota</taxon>
        <taxon>Gammaproteobacteria</taxon>
        <taxon>Alteromonadales</taxon>
        <taxon>Shewanellaceae</taxon>
        <taxon>Shewanella</taxon>
    </lineage>
</organism>
<keyword evidence="11 13" id="KW-0443">Lipid metabolism</keyword>
<evidence type="ECO:0000256" key="2">
    <source>
        <dbReference type="ARBA" id="ARBA00004870"/>
    </source>
</evidence>
<evidence type="ECO:0000256" key="8">
    <source>
        <dbReference type="ARBA" id="ARBA00022741"/>
    </source>
</evidence>
<evidence type="ECO:0000256" key="6">
    <source>
        <dbReference type="ARBA" id="ARBA00022556"/>
    </source>
</evidence>
<dbReference type="EC" id="2.7.1.130" evidence="3 13"/>
<keyword evidence="8 13" id="KW-0547">Nucleotide-binding</keyword>
<dbReference type="Proteomes" id="UP000737113">
    <property type="component" value="Unassembled WGS sequence"/>
</dbReference>
<dbReference type="HAMAP" id="MF_00409">
    <property type="entry name" value="LpxK"/>
    <property type="match status" value="1"/>
</dbReference>
<dbReference type="InterPro" id="IPR027417">
    <property type="entry name" value="P-loop_NTPase"/>
</dbReference>
<keyword evidence="10 13" id="KW-0067">ATP-binding</keyword>
<evidence type="ECO:0000256" key="9">
    <source>
        <dbReference type="ARBA" id="ARBA00022777"/>
    </source>
</evidence>
<dbReference type="GO" id="GO:0005524">
    <property type="term" value="F:ATP binding"/>
    <property type="evidence" value="ECO:0007669"/>
    <property type="project" value="UniProtKB-UniRule"/>
</dbReference>
<dbReference type="GO" id="GO:0009029">
    <property type="term" value="F:lipid-A 4'-kinase activity"/>
    <property type="evidence" value="ECO:0007669"/>
    <property type="project" value="UniProtKB-UniRule"/>
</dbReference>
<evidence type="ECO:0000256" key="13">
    <source>
        <dbReference type="HAMAP-Rule" id="MF_00409"/>
    </source>
</evidence>
<keyword evidence="5 13" id="KW-0444">Lipid biosynthesis</keyword>
<keyword evidence="15" id="KW-1185">Reference proteome</keyword>
<evidence type="ECO:0000256" key="10">
    <source>
        <dbReference type="ARBA" id="ARBA00022840"/>
    </source>
</evidence>
<dbReference type="GO" id="GO:0009244">
    <property type="term" value="P:lipopolysaccharide core region biosynthetic process"/>
    <property type="evidence" value="ECO:0007669"/>
    <property type="project" value="TreeGrafter"/>
</dbReference>
<keyword evidence="7 13" id="KW-0808">Transferase</keyword>
<sequence>MQAWVNRLWYLRHPARWLLAPLSLLFMLLTALRRSLYRLGLKQTTVLPVPVIVVGNISVGGVGKTPTVLYLIRLLRSAGYKPGVISRGYGIHIDGVKSVLPGAKAEDVGDEPAMIVARTRVPMVVGPSRIAAGRRLIAEFDVDVILCDDGLQHYALHRDLELAILDGERRLGNGLLLPAGPLREGAWRLQTVDWVLVNGGEARAGEWQMTLEPGELKAVGQGTRLAPPRPGQEVIAMAAIGHPARFFGTLAALGYRLKQGVAFADHQAFKLETLQALARDQPLLMTEKDAVKCRDFAQENWWYLAVDAKIAPQFDSQLLSRLKAVIEAKRGTPDGIR</sequence>
<dbReference type="RefSeq" id="WP_169562246.1">
    <property type="nucleotide sequence ID" value="NZ_JAAXYH010000001.1"/>
</dbReference>
<reference evidence="14" key="1">
    <citation type="submission" date="2020-04" db="EMBL/GenBank/DDBJ databases">
        <title>Description of Shewanella salipaludis sp. nov., isolated from a salt marsh.</title>
        <authorList>
            <person name="Park S."/>
            <person name="Yoon J.-H."/>
        </authorList>
    </citation>
    <scope>NUCLEOTIDE SEQUENCE</scope>
    <source>
        <strain evidence="14">SHSM-M6</strain>
    </source>
</reference>
<dbReference type="NCBIfam" id="TIGR00682">
    <property type="entry name" value="lpxK"/>
    <property type="match status" value="1"/>
</dbReference>
<name>A0A972FPX7_9GAMM</name>
<dbReference type="PANTHER" id="PTHR42724">
    <property type="entry name" value="TETRAACYLDISACCHARIDE 4'-KINASE"/>
    <property type="match status" value="1"/>
</dbReference>
<accession>A0A972FPX7</accession>
<evidence type="ECO:0000256" key="1">
    <source>
        <dbReference type="ARBA" id="ARBA00002274"/>
    </source>
</evidence>
<keyword evidence="9 13" id="KW-0418">Kinase</keyword>
<dbReference type="InterPro" id="IPR003758">
    <property type="entry name" value="LpxK"/>
</dbReference>
<evidence type="ECO:0000256" key="4">
    <source>
        <dbReference type="ARBA" id="ARBA00016436"/>
    </source>
</evidence>
<dbReference type="GO" id="GO:0009245">
    <property type="term" value="P:lipid A biosynthetic process"/>
    <property type="evidence" value="ECO:0007669"/>
    <property type="project" value="UniProtKB-UniRule"/>
</dbReference>
<evidence type="ECO:0000256" key="12">
    <source>
        <dbReference type="ARBA" id="ARBA00029757"/>
    </source>
</evidence>
<dbReference type="PANTHER" id="PTHR42724:SF1">
    <property type="entry name" value="TETRAACYLDISACCHARIDE 4'-KINASE, MITOCHONDRIAL-RELATED"/>
    <property type="match status" value="1"/>
</dbReference>
<evidence type="ECO:0000256" key="11">
    <source>
        <dbReference type="ARBA" id="ARBA00023098"/>
    </source>
</evidence>
<proteinExistence type="inferred from homology"/>
<evidence type="ECO:0000313" key="15">
    <source>
        <dbReference type="Proteomes" id="UP000737113"/>
    </source>
</evidence>
<gene>
    <name evidence="13" type="primary">lpxK</name>
    <name evidence="14" type="ORF">HC757_00150</name>
</gene>
<dbReference type="AlphaFoldDB" id="A0A972FPX7"/>
<comment type="catalytic activity">
    <reaction evidence="13">
        <text>a lipid A disaccharide + ATP = a lipid IVA + ADP + H(+)</text>
        <dbReference type="Rhea" id="RHEA:67840"/>
        <dbReference type="ChEBI" id="CHEBI:15378"/>
        <dbReference type="ChEBI" id="CHEBI:30616"/>
        <dbReference type="ChEBI" id="CHEBI:176343"/>
        <dbReference type="ChEBI" id="CHEBI:176425"/>
        <dbReference type="ChEBI" id="CHEBI:456216"/>
        <dbReference type="EC" id="2.7.1.130"/>
    </reaction>
</comment>
<feature type="binding site" evidence="13">
    <location>
        <begin position="58"/>
        <end position="65"/>
    </location>
    <ligand>
        <name>ATP</name>
        <dbReference type="ChEBI" id="CHEBI:30616"/>
    </ligand>
</feature>
<protein>
    <recommendedName>
        <fullName evidence="4 13">Tetraacyldisaccharide 4'-kinase</fullName>
        <ecNumber evidence="3 13">2.7.1.130</ecNumber>
    </recommendedName>
    <alternativeName>
        <fullName evidence="12 13">Lipid A 4'-kinase</fullName>
    </alternativeName>
</protein>
<evidence type="ECO:0000313" key="14">
    <source>
        <dbReference type="EMBL" id="NMH63597.1"/>
    </source>
</evidence>
<comment type="similarity">
    <text evidence="13">Belongs to the LpxK family.</text>
</comment>
<dbReference type="SUPFAM" id="SSF52540">
    <property type="entry name" value="P-loop containing nucleoside triphosphate hydrolases"/>
    <property type="match status" value="1"/>
</dbReference>
<evidence type="ECO:0000256" key="5">
    <source>
        <dbReference type="ARBA" id="ARBA00022516"/>
    </source>
</evidence>
<comment type="function">
    <text evidence="1 13">Transfers the gamma-phosphate of ATP to the 4'-position of a tetraacyldisaccharide 1-phosphate intermediate (termed DS-1-P) to form tetraacyldisaccharide 1,4'-bis-phosphate (lipid IVA).</text>
</comment>
<dbReference type="Pfam" id="PF02606">
    <property type="entry name" value="LpxK"/>
    <property type="match status" value="1"/>
</dbReference>
<evidence type="ECO:0000256" key="7">
    <source>
        <dbReference type="ARBA" id="ARBA00022679"/>
    </source>
</evidence>
<dbReference type="EMBL" id="JAAXYH010000001">
    <property type="protein sequence ID" value="NMH63597.1"/>
    <property type="molecule type" value="Genomic_DNA"/>
</dbReference>
<comment type="pathway">
    <text evidence="2 13">Glycolipid biosynthesis; lipid IV(A) biosynthesis; lipid IV(A) from (3R)-3-hydroxytetradecanoyl-[acyl-carrier-protein] and UDP-N-acetyl-alpha-D-glucosamine: step 6/6.</text>
</comment>